<feature type="domain" description="DUF4124" evidence="2">
    <location>
        <begin position="10"/>
        <end position="51"/>
    </location>
</feature>
<dbReference type="Pfam" id="PF13511">
    <property type="entry name" value="DUF4124"/>
    <property type="match status" value="1"/>
</dbReference>
<dbReference type="Proteomes" id="UP001445268">
    <property type="component" value="Chromosome"/>
</dbReference>
<accession>A0ABZ3E650</accession>
<evidence type="ECO:0000313" key="4">
    <source>
        <dbReference type="Proteomes" id="UP001445268"/>
    </source>
</evidence>
<keyword evidence="1" id="KW-0732">Signal</keyword>
<proteinExistence type="predicted"/>
<name>A0ABZ3E650_9GAMM</name>
<evidence type="ECO:0000259" key="2">
    <source>
        <dbReference type="Pfam" id="PF13511"/>
    </source>
</evidence>
<protein>
    <submittedName>
        <fullName evidence="3">DUF4124 domain-containing protein</fullName>
    </submittedName>
</protein>
<gene>
    <name evidence="3" type="ORF">AAGT77_06185</name>
</gene>
<evidence type="ECO:0000256" key="1">
    <source>
        <dbReference type="SAM" id="SignalP"/>
    </source>
</evidence>
<reference evidence="3 4" key="1">
    <citation type="submission" date="2024-04" db="EMBL/GenBank/DDBJ databases">
        <title>Marinobacter sp. SBY-1.</title>
        <authorList>
            <person name="Pan C."/>
        </authorList>
    </citation>
    <scope>NUCLEOTIDE SEQUENCE [LARGE SCALE GENOMIC DNA]</scope>
    <source>
        <strain evidence="3 4">SBY-1</strain>
    </source>
</reference>
<dbReference type="RefSeq" id="WP_342632151.1">
    <property type="nucleotide sequence ID" value="NZ_CP152380.1"/>
</dbReference>
<evidence type="ECO:0000313" key="3">
    <source>
        <dbReference type="EMBL" id="XAF55134.1"/>
    </source>
</evidence>
<organism evidence="3 4">
    <name type="scientific">Marinobacter alkaliphilus</name>
    <dbReference type="NCBI Taxonomy" id="254719"/>
    <lineage>
        <taxon>Bacteria</taxon>
        <taxon>Pseudomonadati</taxon>
        <taxon>Pseudomonadota</taxon>
        <taxon>Gammaproteobacteria</taxon>
        <taxon>Pseudomonadales</taxon>
        <taxon>Marinobacteraceae</taxon>
        <taxon>Marinobacter</taxon>
    </lineage>
</organism>
<feature type="signal peptide" evidence="1">
    <location>
        <begin position="1"/>
        <end position="19"/>
    </location>
</feature>
<dbReference type="EMBL" id="CP152380">
    <property type="protein sequence ID" value="XAF55134.1"/>
    <property type="molecule type" value="Genomic_DNA"/>
</dbReference>
<feature type="chain" id="PRO_5045585655" evidence="1">
    <location>
        <begin position="20"/>
        <end position="150"/>
    </location>
</feature>
<keyword evidence="4" id="KW-1185">Reference proteome</keyword>
<dbReference type="InterPro" id="IPR025392">
    <property type="entry name" value="DUF4124"/>
</dbReference>
<sequence length="150" mass="16979">MLKRTLLFVALLFPVVGQAAIYQCKVDGQTIFSDEPCGDDAKELDHKPAPAIGGQFDTGTDAEFYQPETRQRPSTNDPCPYINSTDLRRLIIQNKIKRGMKPDDVRRSWGSPSSILTGRRTQWAYHYTGGSANYVYFENGCVVDWSGYYR</sequence>